<reference evidence="2 3" key="1">
    <citation type="submission" date="2018-02" db="EMBL/GenBank/DDBJ databases">
        <title>Genomic Encyclopedia of Archaeal and Bacterial Type Strains, Phase II (KMG-II): from individual species to whole genera.</title>
        <authorList>
            <person name="Goeker M."/>
        </authorList>
    </citation>
    <scope>NUCLEOTIDE SEQUENCE [LARGE SCALE GENOMIC DNA]</scope>
    <source>
        <strain evidence="2 3">DSM 21165</strain>
    </source>
</reference>
<name>A0A362X8L2_9FLAO</name>
<evidence type="ECO:0000313" key="3">
    <source>
        <dbReference type="Proteomes" id="UP000251545"/>
    </source>
</evidence>
<accession>A0A362X8L2</accession>
<keyword evidence="1" id="KW-0175">Coiled coil</keyword>
<dbReference type="Proteomes" id="UP000251545">
    <property type="component" value="Unassembled WGS sequence"/>
</dbReference>
<dbReference type="EMBL" id="PVEO01000006">
    <property type="protein sequence ID" value="PQV47886.1"/>
    <property type="molecule type" value="Genomic_DNA"/>
</dbReference>
<protein>
    <recommendedName>
        <fullName evidence="4">Lipoprotein</fullName>
    </recommendedName>
</protein>
<dbReference type="RefSeq" id="WP_105474067.1">
    <property type="nucleotide sequence ID" value="NZ_PVEO01000006.1"/>
</dbReference>
<comment type="caution">
    <text evidence="2">The sequence shown here is derived from an EMBL/GenBank/DDBJ whole genome shotgun (WGS) entry which is preliminary data.</text>
</comment>
<organism evidence="2 3">
    <name type="scientific">Jejuia pallidilutea</name>
    <dbReference type="NCBI Taxonomy" id="504487"/>
    <lineage>
        <taxon>Bacteria</taxon>
        <taxon>Pseudomonadati</taxon>
        <taxon>Bacteroidota</taxon>
        <taxon>Flavobacteriia</taxon>
        <taxon>Flavobacteriales</taxon>
        <taxon>Flavobacteriaceae</taxon>
        <taxon>Jejuia</taxon>
    </lineage>
</organism>
<proteinExistence type="predicted"/>
<evidence type="ECO:0000256" key="1">
    <source>
        <dbReference type="SAM" id="Coils"/>
    </source>
</evidence>
<evidence type="ECO:0000313" key="2">
    <source>
        <dbReference type="EMBL" id="PQV47886.1"/>
    </source>
</evidence>
<sequence length="171" mass="19917">MKIKIIYFLIIGILLSGCVSKSKYEQSQNALDSCNKELSIVLEKQKEIEKEIELLDNRDLCESNEAVYRGESKYKNQRKFAKITLKVPKESQSTSRQSIEGNVITYITYINEFNAKWKKYKDQIDFDEVYDSITIIHIINYDVNQRCPDLLGEKHKTSVIQGTHPFIPDED</sequence>
<dbReference type="PROSITE" id="PS51257">
    <property type="entry name" value="PROKAR_LIPOPROTEIN"/>
    <property type="match status" value="1"/>
</dbReference>
<feature type="coiled-coil region" evidence="1">
    <location>
        <begin position="31"/>
        <end position="58"/>
    </location>
</feature>
<gene>
    <name evidence="2" type="ORF">CLV33_106206</name>
</gene>
<evidence type="ECO:0008006" key="4">
    <source>
        <dbReference type="Google" id="ProtNLM"/>
    </source>
</evidence>
<dbReference type="AlphaFoldDB" id="A0A362X8L2"/>